<comment type="subcellular location">
    <subcellularLocation>
        <location evidence="1">Mitochondrion</location>
    </subcellularLocation>
</comment>
<proteinExistence type="predicted"/>
<organism evidence="5">
    <name type="scientific">freshwater metagenome</name>
    <dbReference type="NCBI Taxonomy" id="449393"/>
    <lineage>
        <taxon>unclassified sequences</taxon>
        <taxon>metagenomes</taxon>
        <taxon>ecological metagenomes</taxon>
    </lineage>
</organism>
<dbReference type="InterPro" id="IPR003788">
    <property type="entry name" value="NDUFAF7"/>
</dbReference>
<keyword evidence="4" id="KW-0496">Mitochondrion</keyword>
<evidence type="ECO:0000256" key="2">
    <source>
        <dbReference type="ARBA" id="ARBA00022603"/>
    </source>
</evidence>
<dbReference type="EMBL" id="CAFBNB010000143">
    <property type="protein sequence ID" value="CAB4933529.1"/>
    <property type="molecule type" value="Genomic_DNA"/>
</dbReference>
<evidence type="ECO:0000256" key="4">
    <source>
        <dbReference type="ARBA" id="ARBA00023128"/>
    </source>
</evidence>
<dbReference type="AlphaFoldDB" id="A0A6J7IRI7"/>
<keyword evidence="2" id="KW-0489">Methyltransferase</keyword>
<evidence type="ECO:0000256" key="3">
    <source>
        <dbReference type="ARBA" id="ARBA00022679"/>
    </source>
</evidence>
<dbReference type="InterPro" id="IPR029063">
    <property type="entry name" value="SAM-dependent_MTases_sf"/>
</dbReference>
<sequence>MRAEIGRSRDVAWTALTGMLDTGAALAIDYGHTRAERVAGTWDGGTLVGYRNGRAVTPVADGSCNLTAHVAIDSVAAAAPRAQSTRIARWSATPGRSDFVSLVQIFT</sequence>
<dbReference type="GO" id="GO:0005739">
    <property type="term" value="C:mitochondrion"/>
    <property type="evidence" value="ECO:0007669"/>
    <property type="project" value="UniProtKB-SubCell"/>
</dbReference>
<gene>
    <name evidence="5" type="ORF">UFOPK3720_00838</name>
</gene>
<keyword evidence="3" id="KW-0808">Transferase</keyword>
<dbReference type="Gene3D" id="3.40.50.12710">
    <property type="match status" value="1"/>
</dbReference>
<evidence type="ECO:0000313" key="5">
    <source>
        <dbReference type="EMBL" id="CAB4933529.1"/>
    </source>
</evidence>
<dbReference type="InterPro" id="IPR038375">
    <property type="entry name" value="NDUFAF7_sf"/>
</dbReference>
<dbReference type="SUPFAM" id="SSF53335">
    <property type="entry name" value="S-adenosyl-L-methionine-dependent methyltransferases"/>
    <property type="match status" value="1"/>
</dbReference>
<dbReference type="Pfam" id="PF02636">
    <property type="entry name" value="Methyltransf_28"/>
    <property type="match status" value="1"/>
</dbReference>
<dbReference type="GO" id="GO:0008168">
    <property type="term" value="F:methyltransferase activity"/>
    <property type="evidence" value="ECO:0007669"/>
    <property type="project" value="UniProtKB-KW"/>
</dbReference>
<protein>
    <submittedName>
        <fullName evidence="5">Unannotated protein</fullName>
    </submittedName>
</protein>
<accession>A0A6J7IRI7</accession>
<evidence type="ECO:0000256" key="1">
    <source>
        <dbReference type="ARBA" id="ARBA00004173"/>
    </source>
</evidence>
<name>A0A6J7IRI7_9ZZZZ</name>
<reference evidence="5" key="1">
    <citation type="submission" date="2020-05" db="EMBL/GenBank/DDBJ databases">
        <authorList>
            <person name="Chiriac C."/>
            <person name="Salcher M."/>
            <person name="Ghai R."/>
            <person name="Kavagutti S V."/>
        </authorList>
    </citation>
    <scope>NUCLEOTIDE SEQUENCE</scope>
</reference>
<dbReference type="GO" id="GO:0032259">
    <property type="term" value="P:methylation"/>
    <property type="evidence" value="ECO:0007669"/>
    <property type="project" value="UniProtKB-KW"/>
</dbReference>